<feature type="region of interest" description="Disordered" evidence="2">
    <location>
        <begin position="1473"/>
        <end position="1668"/>
    </location>
</feature>
<dbReference type="GO" id="GO:0008017">
    <property type="term" value="F:microtubule binding"/>
    <property type="evidence" value="ECO:0007669"/>
    <property type="project" value="InterPro"/>
</dbReference>
<proteinExistence type="predicted"/>
<feature type="compositionally biased region" description="Basic and acidic residues" evidence="2">
    <location>
        <begin position="1"/>
        <end position="23"/>
    </location>
</feature>
<dbReference type="SUPFAM" id="SSF57997">
    <property type="entry name" value="Tropomyosin"/>
    <property type="match status" value="2"/>
</dbReference>
<evidence type="ECO:0000313" key="3">
    <source>
        <dbReference type="EMBL" id="KAF1831174.1"/>
    </source>
</evidence>
<dbReference type="PANTHER" id="PTHR18874:SF10">
    <property type="entry name" value="CENTROMERE PROTEIN F"/>
    <property type="match status" value="1"/>
</dbReference>
<dbReference type="GO" id="GO:0051310">
    <property type="term" value="P:metaphase chromosome alignment"/>
    <property type="evidence" value="ECO:0007669"/>
    <property type="project" value="TreeGrafter"/>
</dbReference>
<feature type="compositionally biased region" description="Basic and acidic residues" evidence="2">
    <location>
        <begin position="1546"/>
        <end position="1563"/>
    </location>
</feature>
<protein>
    <submittedName>
        <fullName evidence="3">Uncharacterized protein</fullName>
    </submittedName>
</protein>
<evidence type="ECO:0000313" key="4">
    <source>
        <dbReference type="Proteomes" id="UP000800040"/>
    </source>
</evidence>
<dbReference type="InterPro" id="IPR043513">
    <property type="entry name" value="Cenp-F"/>
</dbReference>
<evidence type="ECO:0000256" key="1">
    <source>
        <dbReference type="SAM" id="Coils"/>
    </source>
</evidence>
<dbReference type="EMBL" id="ML975371">
    <property type="protein sequence ID" value="KAF1831174.1"/>
    <property type="molecule type" value="Genomic_DNA"/>
</dbReference>
<dbReference type="PANTHER" id="PTHR18874">
    <property type="entry name" value="CMF/LEK/CENP CELL DIVISION-RELATED"/>
    <property type="match status" value="1"/>
</dbReference>
<feature type="region of interest" description="Disordered" evidence="2">
    <location>
        <begin position="443"/>
        <end position="464"/>
    </location>
</feature>
<dbReference type="GO" id="GO:0070840">
    <property type="term" value="F:dynein complex binding"/>
    <property type="evidence" value="ECO:0007669"/>
    <property type="project" value="TreeGrafter"/>
</dbReference>
<dbReference type="OrthoDB" id="10255522at2759"/>
<dbReference type="GO" id="GO:0010389">
    <property type="term" value="P:regulation of G2/M transition of mitotic cell cycle"/>
    <property type="evidence" value="ECO:0007669"/>
    <property type="project" value="TreeGrafter"/>
</dbReference>
<name>A0A6A5K9R2_9PLEO</name>
<feature type="compositionally biased region" description="Basic and acidic residues" evidence="2">
    <location>
        <begin position="680"/>
        <end position="690"/>
    </location>
</feature>
<feature type="compositionally biased region" description="Polar residues" evidence="2">
    <location>
        <begin position="1587"/>
        <end position="1611"/>
    </location>
</feature>
<keyword evidence="4" id="KW-1185">Reference proteome</keyword>
<evidence type="ECO:0000256" key="2">
    <source>
        <dbReference type="SAM" id="MobiDB-lite"/>
    </source>
</evidence>
<feature type="compositionally biased region" description="Basic and acidic residues" evidence="2">
    <location>
        <begin position="697"/>
        <end position="706"/>
    </location>
</feature>
<feature type="region of interest" description="Disordered" evidence="2">
    <location>
        <begin position="42"/>
        <end position="65"/>
    </location>
</feature>
<sequence length="1668" mass="188729">MAPGPKAKEQDRPDASGRMHSGLEDLLPADFVDMQKCAGDFPKEKKKLKSSSRPSATPLPSLSRSVSSMTDSFMLEHWGSSSKVPQTRHDGNNAADHPPPKEEDAPTVISNWAHLSYIKAQRNTLRAELKAHQIAGAEAKRSVTSLRRLAFRMAVNISVKEKQIATTARNLAKSRTSSYLDSRDAQKRIEGLQRSLRVEEGRNKEILEALERASMLTLQYSTAETEAQHRPEGSFLSPPPSPPTRHSNPSESPLISPKTPTRSLPSPWHDVDLELTPRITSPRDIRTSDSRLIRAKRESDHALAACRSRIEALQHECSKSQEDGKLLEATREGLEREITSHQTRIATLERSRATVEKALESTKTQLDEAMSSEEILKRELEAKSEELMDWEQKTGDKQHAIEALQREKQDLKQNLGARNAHFNELETRTAALEETLQSLHSKLKAAESHQTSLQDRLTEKESAREDMKKELEQSAQHLELLKQKIAEHESDAAEQLKKIDVVDNDAISALREQLKESQTTNENTEKAVAALKEKVALLHTNWQTENDARDGLVKELDAMRAEKANLEDELRATRENFEQETSTKTKLRAELETMRLSYASVESELENAQHHIRSLEAADVNSQSKLEVLRDAKTALETDLKEARQVLFRLREDLRMSNSELADVQSAKSDLQRRVQVSEERVSSLEKEVEQTQVAKQKSDEQHATDVQKRNEHLRGLEASVLDLRSVLASSEKLEASLREELCRVQSAKDTVDGELGEAMRSKTHLEGQVEHIQSRLTWTESDRDSLKTKITQLEEGLEMSSQTKAHLEERLASSADESKRVKDVVSELETALRDSDDAKSKVEEALSTAQLEGETSGTEIANLQSRLDGERVAKEETQGKLNDAVSSKTDLEKQLHLAEGKLAEVDFEDEEIRSQLSKVEAEAAGIRQSKEQVEDKLRMLQASHDTLNSELQSTRAQLQAAEVQIPELETRLASTEEELDAMSRTKTAVEKRLEETRHTNSDLEDELQLAQNLRRLWGEIEDRLSKATTSNAQLQADLETSRSQISHADAEHVQLASRLTDAEGELETLQRLKGDVEKKLSEALTVSTSLEQDLLSTRSRLQELESNFSSTTAELTERTKELAAVRHTKGDLEQKLEEAGQHALSLQDDLSAMHLRVEETESTKTILVSQLSAGGKELQELRATHTKLEDELRATSKHTGELENSLHGAQMRLEIAESEGLDAMNRLLGADQELTSLRDANTKRDTSEKELFARLAGAEEELDTVREKNARLEAFLERMQSDMTDARNAAEDTEKRYQEFAEESQAKLDAAKSSKLRYKRLLSGVTNENSELHHQIGEQTRQLGVLKKGKARLETELSKKEKYIEELGSSTDKRIRSMNSAYNSMKKKLEEQQPQHQRLDQNHERAIRLEAELERKITEMEEIQHNQGHFEALFHALEQEVRTLREDKKAFEKLVATLQEKIRQLEVLEEWDEPGEAHRTSSPRHITIQDGAHDTAPSKTRASTVSREEDLESWARQVERVRTQRNETAVQLKGMKKSRHNLKRTLRDTEAQLHRLEKETKPTRPPNLLRKKSRPVSALGPEMDLQTPTRPTTSHGFSFSPRSTLSTRHSTYLPPPERPATTTPERPRTSHSLRNRLSGRPTTSMGDERPKEKRRWSSGLRSLFHRG</sequence>
<accession>A0A6A5K9R2</accession>
<gene>
    <name evidence="3" type="ORF">BDW02DRAFT_505893</name>
</gene>
<feature type="region of interest" description="Disordered" evidence="2">
    <location>
        <begin position="680"/>
        <end position="706"/>
    </location>
</feature>
<dbReference type="GO" id="GO:0000775">
    <property type="term" value="C:chromosome, centromeric region"/>
    <property type="evidence" value="ECO:0007669"/>
    <property type="project" value="InterPro"/>
</dbReference>
<feature type="coiled-coil region" evidence="1">
    <location>
        <begin position="875"/>
        <end position="1108"/>
    </location>
</feature>
<organism evidence="3 4">
    <name type="scientific">Decorospora gaudefroyi</name>
    <dbReference type="NCBI Taxonomy" id="184978"/>
    <lineage>
        <taxon>Eukaryota</taxon>
        <taxon>Fungi</taxon>
        <taxon>Dikarya</taxon>
        <taxon>Ascomycota</taxon>
        <taxon>Pezizomycotina</taxon>
        <taxon>Dothideomycetes</taxon>
        <taxon>Pleosporomycetidae</taxon>
        <taxon>Pleosporales</taxon>
        <taxon>Pleosporineae</taxon>
        <taxon>Pleosporaceae</taxon>
        <taxon>Decorospora</taxon>
    </lineage>
</organism>
<dbReference type="GO" id="GO:0000278">
    <property type="term" value="P:mitotic cell cycle"/>
    <property type="evidence" value="ECO:0007669"/>
    <property type="project" value="TreeGrafter"/>
</dbReference>
<keyword evidence="1" id="KW-0175">Coiled coil</keyword>
<reference evidence="3" key="1">
    <citation type="submission" date="2020-01" db="EMBL/GenBank/DDBJ databases">
        <authorList>
            <consortium name="DOE Joint Genome Institute"/>
            <person name="Haridas S."/>
            <person name="Albert R."/>
            <person name="Binder M."/>
            <person name="Bloem J."/>
            <person name="Labutti K."/>
            <person name="Salamov A."/>
            <person name="Andreopoulos B."/>
            <person name="Baker S.E."/>
            <person name="Barry K."/>
            <person name="Bills G."/>
            <person name="Bluhm B.H."/>
            <person name="Cannon C."/>
            <person name="Castanera R."/>
            <person name="Culley D.E."/>
            <person name="Daum C."/>
            <person name="Ezra D."/>
            <person name="Gonzalez J.B."/>
            <person name="Henrissat B."/>
            <person name="Kuo A."/>
            <person name="Liang C."/>
            <person name="Lipzen A."/>
            <person name="Lutzoni F."/>
            <person name="Magnuson J."/>
            <person name="Mondo S."/>
            <person name="Nolan M."/>
            <person name="Ohm R."/>
            <person name="Pangilinan J."/>
            <person name="Park H.-J."/>
            <person name="Ramirez L."/>
            <person name="Alfaro M."/>
            <person name="Sun H."/>
            <person name="Tritt A."/>
            <person name="Yoshinaga Y."/>
            <person name="Zwiers L.-H."/>
            <person name="Turgeon B.G."/>
            <person name="Goodwin S.B."/>
            <person name="Spatafora J.W."/>
            <person name="Crous P.W."/>
            <person name="Grigoriev I.V."/>
        </authorList>
    </citation>
    <scope>NUCLEOTIDE SEQUENCE</scope>
    <source>
        <strain evidence="3">P77</strain>
    </source>
</reference>
<dbReference type="GO" id="GO:0005634">
    <property type="term" value="C:nucleus"/>
    <property type="evidence" value="ECO:0007669"/>
    <property type="project" value="TreeGrafter"/>
</dbReference>
<feature type="compositionally biased region" description="Polar residues" evidence="2">
    <location>
        <begin position="51"/>
        <end position="65"/>
    </location>
</feature>
<dbReference type="Proteomes" id="UP000800040">
    <property type="component" value="Unassembled WGS sequence"/>
</dbReference>
<feature type="region of interest" description="Disordered" evidence="2">
    <location>
        <begin position="79"/>
        <end position="105"/>
    </location>
</feature>
<feature type="region of interest" description="Disordered" evidence="2">
    <location>
        <begin position="1"/>
        <end position="27"/>
    </location>
</feature>
<dbReference type="Gene3D" id="1.10.287.1490">
    <property type="match status" value="2"/>
</dbReference>
<dbReference type="GO" id="GO:0000922">
    <property type="term" value="C:spindle pole"/>
    <property type="evidence" value="ECO:0007669"/>
    <property type="project" value="TreeGrafter"/>
</dbReference>
<feature type="coiled-coil region" evidence="1">
    <location>
        <begin position="1397"/>
        <end position="1469"/>
    </location>
</feature>
<feature type="compositionally biased region" description="Basic residues" evidence="2">
    <location>
        <begin position="1535"/>
        <end position="1545"/>
    </location>
</feature>
<feature type="region of interest" description="Disordered" evidence="2">
    <location>
        <begin position="221"/>
        <end position="269"/>
    </location>
</feature>
<feature type="coiled-coil region" evidence="1">
    <location>
        <begin position="1249"/>
        <end position="1304"/>
    </location>
</feature>